<name>A0ABN7XGU0_GIGMA</name>
<protein>
    <submittedName>
        <fullName evidence="1">25836_t:CDS:1</fullName>
    </submittedName>
</protein>
<sequence>QHIQAFNQVNIQANPQPIQVFASSQLTNLYSTLVNLFNKEEFLLIVLELKCQIPIALNTL</sequence>
<gene>
    <name evidence="1" type="ORF">GMARGA_LOCUS42255</name>
</gene>
<feature type="non-terminal residue" evidence="1">
    <location>
        <position position="1"/>
    </location>
</feature>
<reference evidence="1 2" key="1">
    <citation type="submission" date="2021-06" db="EMBL/GenBank/DDBJ databases">
        <authorList>
            <person name="Kallberg Y."/>
            <person name="Tangrot J."/>
            <person name="Rosling A."/>
        </authorList>
    </citation>
    <scope>NUCLEOTIDE SEQUENCE [LARGE SCALE GENOMIC DNA]</scope>
    <source>
        <strain evidence="1 2">120-4 pot B 10/14</strain>
    </source>
</reference>
<dbReference type="EMBL" id="CAJVQB010124091">
    <property type="protein sequence ID" value="CAG8853434.1"/>
    <property type="molecule type" value="Genomic_DNA"/>
</dbReference>
<evidence type="ECO:0000313" key="1">
    <source>
        <dbReference type="EMBL" id="CAG8853434.1"/>
    </source>
</evidence>
<organism evidence="1 2">
    <name type="scientific">Gigaspora margarita</name>
    <dbReference type="NCBI Taxonomy" id="4874"/>
    <lineage>
        <taxon>Eukaryota</taxon>
        <taxon>Fungi</taxon>
        <taxon>Fungi incertae sedis</taxon>
        <taxon>Mucoromycota</taxon>
        <taxon>Glomeromycotina</taxon>
        <taxon>Glomeromycetes</taxon>
        <taxon>Diversisporales</taxon>
        <taxon>Gigasporaceae</taxon>
        <taxon>Gigaspora</taxon>
    </lineage>
</organism>
<evidence type="ECO:0000313" key="2">
    <source>
        <dbReference type="Proteomes" id="UP000789901"/>
    </source>
</evidence>
<accession>A0ABN7XGU0</accession>
<keyword evidence="2" id="KW-1185">Reference proteome</keyword>
<feature type="non-terminal residue" evidence="1">
    <location>
        <position position="60"/>
    </location>
</feature>
<proteinExistence type="predicted"/>
<dbReference type="Proteomes" id="UP000789901">
    <property type="component" value="Unassembled WGS sequence"/>
</dbReference>
<comment type="caution">
    <text evidence="1">The sequence shown here is derived from an EMBL/GenBank/DDBJ whole genome shotgun (WGS) entry which is preliminary data.</text>
</comment>